<feature type="transmembrane region" description="Helical" evidence="5">
    <location>
        <begin position="180"/>
        <end position="203"/>
    </location>
</feature>
<evidence type="ECO:0000256" key="2">
    <source>
        <dbReference type="ARBA" id="ARBA00022833"/>
    </source>
</evidence>
<dbReference type="PANTHER" id="PTHR22696:SF1">
    <property type="entry name" value="E3 UBIQUITIN-PROTEIN LIGASE RNF26"/>
    <property type="match status" value="1"/>
</dbReference>
<dbReference type="Proteomes" id="UP000694845">
    <property type="component" value="Unplaced"/>
</dbReference>
<reference evidence="8 9" key="1">
    <citation type="submission" date="2025-04" db="UniProtKB">
        <authorList>
            <consortium name="RefSeq"/>
        </authorList>
    </citation>
    <scope>IDENTIFICATION</scope>
</reference>
<protein>
    <submittedName>
        <fullName evidence="8 9">E3 ubiquitin-protein ligase RNF26-like</fullName>
    </submittedName>
</protein>
<dbReference type="SMART" id="SM00184">
    <property type="entry name" value="RING"/>
    <property type="match status" value="1"/>
</dbReference>
<dbReference type="InterPro" id="IPR001841">
    <property type="entry name" value="Znf_RING"/>
</dbReference>
<dbReference type="RefSeq" id="XP_022100990.1">
    <property type="nucleotide sequence ID" value="XM_022245298.1"/>
</dbReference>
<keyword evidence="5" id="KW-0812">Transmembrane</keyword>
<dbReference type="OMA" id="WYDYLET"/>
<dbReference type="KEGG" id="aplc:110984793"/>
<sequence length="479" mass="52864">MALSDVIASISHWVSNVLWLCSQPLYLVQDIYETNYEVMSAVFSTIYYCLLYTAKAGQLLMFGVLSVVETIIDLLGNLQYVIRVSVSGLITVFKFGVQMSLVIFQTTVNYGLWIISKVWYGAVWSYTSLGYCISVVVDAVVAVLPTLVEFQKGTGALLHYVVVSFGHFLTMAVLTVSGTLAWTLSSALTWMVGALTAVCRSILQWFDDLWEMMTCAEISLATARAYSTRKFEELYFGVLEASSNAFGSFVSHLFVFLSTVSYIMLFAVCCLVLVLVPMKFYGLYMNALSSAHTMVRLLHQALFGSEHAGQQNREHRPPQVTRNVEQQLPAEGDASDTDGDNSLLSSIRPRRVAPAAPPQHTPPANPQQVPQSSGGSSAANRPGPSGKHAQQIRPTPPSAPSLSAPKSNKASLARQLEEERDRQLCVVCQDNGKNILILPCKHLCVCLECVEEITGQQRRDARKCPLCRQAIRSYLEVYT</sequence>
<dbReference type="GeneID" id="110984793"/>
<name>A0A8B7Z865_ACAPL</name>
<organism evidence="7 8">
    <name type="scientific">Acanthaster planci</name>
    <name type="common">Crown-of-thorns starfish</name>
    <dbReference type="NCBI Taxonomy" id="133434"/>
    <lineage>
        <taxon>Eukaryota</taxon>
        <taxon>Metazoa</taxon>
        <taxon>Echinodermata</taxon>
        <taxon>Eleutherozoa</taxon>
        <taxon>Asterozoa</taxon>
        <taxon>Asteroidea</taxon>
        <taxon>Valvatacea</taxon>
        <taxon>Valvatida</taxon>
        <taxon>Acanthasteridae</taxon>
        <taxon>Acanthaster</taxon>
    </lineage>
</organism>
<dbReference type="AlphaFoldDB" id="A0A8B7Z865"/>
<evidence type="ECO:0000313" key="7">
    <source>
        <dbReference type="Proteomes" id="UP000694845"/>
    </source>
</evidence>
<dbReference type="SUPFAM" id="SSF57850">
    <property type="entry name" value="RING/U-box"/>
    <property type="match status" value="1"/>
</dbReference>
<dbReference type="GO" id="GO:0006511">
    <property type="term" value="P:ubiquitin-dependent protein catabolic process"/>
    <property type="evidence" value="ECO:0007669"/>
    <property type="project" value="TreeGrafter"/>
</dbReference>
<feature type="region of interest" description="Disordered" evidence="4">
    <location>
        <begin position="352"/>
        <end position="415"/>
    </location>
</feature>
<feature type="transmembrane region" description="Helical" evidence="5">
    <location>
        <begin position="156"/>
        <end position="174"/>
    </location>
</feature>
<dbReference type="PANTHER" id="PTHR22696">
    <property type="entry name" value="E3 UBIQUITIN-PROTEIN LIGASE RNF26"/>
    <property type="match status" value="1"/>
</dbReference>
<feature type="transmembrane region" description="Helical" evidence="5">
    <location>
        <begin position="80"/>
        <end position="103"/>
    </location>
</feature>
<dbReference type="Gene3D" id="3.30.40.10">
    <property type="entry name" value="Zinc/RING finger domain, C3HC4 (zinc finger)"/>
    <property type="match status" value="1"/>
</dbReference>
<accession>A0A8B7Z865</accession>
<evidence type="ECO:0000313" key="8">
    <source>
        <dbReference type="RefSeq" id="XP_022100990.1"/>
    </source>
</evidence>
<dbReference type="OrthoDB" id="1711136at2759"/>
<evidence type="ECO:0000256" key="1">
    <source>
        <dbReference type="ARBA" id="ARBA00022771"/>
    </source>
</evidence>
<feature type="transmembrane region" description="Helical" evidence="5">
    <location>
        <begin position="262"/>
        <end position="284"/>
    </location>
</feature>
<dbReference type="PROSITE" id="PS50089">
    <property type="entry name" value="ZF_RING_2"/>
    <property type="match status" value="1"/>
</dbReference>
<keyword evidence="5" id="KW-1133">Transmembrane helix</keyword>
<feature type="compositionally biased region" description="Low complexity" evidence="4">
    <location>
        <begin position="400"/>
        <end position="413"/>
    </location>
</feature>
<proteinExistence type="predicted"/>
<dbReference type="RefSeq" id="XP_022100991.1">
    <property type="nucleotide sequence ID" value="XM_022245299.1"/>
</dbReference>
<dbReference type="Pfam" id="PF13920">
    <property type="entry name" value="zf-C3HC4_3"/>
    <property type="match status" value="1"/>
</dbReference>
<feature type="transmembrane region" description="Helical" evidence="5">
    <location>
        <begin position="45"/>
        <end position="68"/>
    </location>
</feature>
<keyword evidence="5" id="KW-0472">Membrane</keyword>
<feature type="transmembrane region" description="Helical" evidence="5">
    <location>
        <begin position="123"/>
        <end position="144"/>
    </location>
</feature>
<feature type="domain" description="RING-type" evidence="6">
    <location>
        <begin position="425"/>
        <end position="468"/>
    </location>
</feature>
<dbReference type="GO" id="GO:0061630">
    <property type="term" value="F:ubiquitin protein ligase activity"/>
    <property type="evidence" value="ECO:0007669"/>
    <property type="project" value="TreeGrafter"/>
</dbReference>
<evidence type="ECO:0000256" key="5">
    <source>
        <dbReference type="SAM" id="Phobius"/>
    </source>
</evidence>
<evidence type="ECO:0000313" key="9">
    <source>
        <dbReference type="RefSeq" id="XP_022100991.1"/>
    </source>
</evidence>
<evidence type="ECO:0000259" key="6">
    <source>
        <dbReference type="PROSITE" id="PS50089"/>
    </source>
</evidence>
<dbReference type="GO" id="GO:0016567">
    <property type="term" value="P:protein ubiquitination"/>
    <property type="evidence" value="ECO:0007669"/>
    <property type="project" value="TreeGrafter"/>
</dbReference>
<feature type="compositionally biased region" description="Low complexity" evidence="4">
    <location>
        <begin position="366"/>
        <end position="379"/>
    </location>
</feature>
<evidence type="ECO:0000256" key="4">
    <source>
        <dbReference type="SAM" id="MobiDB-lite"/>
    </source>
</evidence>
<feature type="compositionally biased region" description="Pro residues" evidence="4">
    <location>
        <begin position="355"/>
        <end position="365"/>
    </location>
</feature>
<dbReference type="InterPro" id="IPR013083">
    <property type="entry name" value="Znf_RING/FYVE/PHD"/>
</dbReference>
<evidence type="ECO:0000256" key="3">
    <source>
        <dbReference type="PROSITE-ProRule" id="PRU00175"/>
    </source>
</evidence>
<keyword evidence="2" id="KW-0862">Zinc</keyword>
<gene>
    <name evidence="8 9" type="primary">LOC110984793</name>
</gene>
<keyword evidence="1 3" id="KW-0479">Metal-binding</keyword>
<keyword evidence="7" id="KW-1185">Reference proteome</keyword>
<dbReference type="GO" id="GO:0008270">
    <property type="term" value="F:zinc ion binding"/>
    <property type="evidence" value="ECO:0007669"/>
    <property type="project" value="UniProtKB-KW"/>
</dbReference>
<keyword evidence="1 3" id="KW-0863">Zinc-finger</keyword>